<dbReference type="Proteomes" id="UP000628854">
    <property type="component" value="Unassembled WGS sequence"/>
</dbReference>
<reference evidence="3" key="1">
    <citation type="journal article" date="2019" name="Int. J. Syst. Evol. Microbiol.">
        <title>The Global Catalogue of Microorganisms (GCM) 10K type strain sequencing project: providing services to taxonomists for standard genome sequencing and annotation.</title>
        <authorList>
            <consortium name="The Broad Institute Genomics Platform"/>
            <consortium name="The Broad Institute Genome Sequencing Center for Infectious Disease"/>
            <person name="Wu L."/>
            <person name="Ma J."/>
        </authorList>
    </citation>
    <scope>NUCLEOTIDE SEQUENCE [LARGE SCALE GENOMIC DNA]</scope>
    <source>
        <strain evidence="3">CGMCC 1.15928</strain>
    </source>
</reference>
<evidence type="ECO:0000313" key="3">
    <source>
        <dbReference type="Proteomes" id="UP000628854"/>
    </source>
</evidence>
<dbReference type="RefSeq" id="WP_084393397.1">
    <property type="nucleotide sequence ID" value="NZ_BMKF01000002.1"/>
</dbReference>
<dbReference type="InterPro" id="IPR049851">
    <property type="entry name" value="Holdfast_HfaA"/>
</dbReference>
<evidence type="ECO:0000256" key="1">
    <source>
        <dbReference type="SAM" id="SignalP"/>
    </source>
</evidence>
<evidence type="ECO:0000313" key="2">
    <source>
        <dbReference type="EMBL" id="GGB79328.1"/>
    </source>
</evidence>
<dbReference type="EMBL" id="BMKF01000002">
    <property type="protein sequence ID" value="GGB79328.1"/>
    <property type="molecule type" value="Genomic_DNA"/>
</dbReference>
<protein>
    <submittedName>
        <fullName evidence="2">Holdfast attachment protein A</fullName>
    </submittedName>
</protein>
<sequence>MKFTTEIVTGLLGIAGLTVLVAAPQASAQAASSMSDFERPYGYAYGQESQPYSAGTRDASNNRVIVNGLIEGGTGLGLSLNTGWGQTDGGYGMIGTGTAVGNQLNVITNGNNNTVIIDSTQINNGDQNVFLNGELDLND</sequence>
<keyword evidence="1" id="KW-0732">Signal</keyword>
<gene>
    <name evidence="2" type="primary">hfaA</name>
    <name evidence="2" type="ORF">GCM10011503_30250</name>
</gene>
<dbReference type="NCBIfam" id="NF037934">
    <property type="entry name" value="holdfast_HfaA"/>
    <property type="match status" value="1"/>
</dbReference>
<name>A0ABQ1JZB7_9PROT</name>
<comment type="caution">
    <text evidence="2">The sequence shown here is derived from an EMBL/GenBank/DDBJ whole genome shotgun (WGS) entry which is preliminary data.</text>
</comment>
<keyword evidence="3" id="KW-1185">Reference proteome</keyword>
<proteinExistence type="predicted"/>
<feature type="chain" id="PRO_5045433268" evidence="1">
    <location>
        <begin position="29"/>
        <end position="139"/>
    </location>
</feature>
<accession>A0ABQ1JZB7</accession>
<organism evidence="2 3">
    <name type="scientific">Henriciella pelagia</name>
    <dbReference type="NCBI Taxonomy" id="1977912"/>
    <lineage>
        <taxon>Bacteria</taxon>
        <taxon>Pseudomonadati</taxon>
        <taxon>Pseudomonadota</taxon>
        <taxon>Alphaproteobacteria</taxon>
        <taxon>Hyphomonadales</taxon>
        <taxon>Hyphomonadaceae</taxon>
        <taxon>Henriciella</taxon>
    </lineage>
</organism>
<feature type="signal peptide" evidence="1">
    <location>
        <begin position="1"/>
        <end position="28"/>
    </location>
</feature>